<dbReference type="Proteomes" id="UP001626536">
    <property type="component" value="Chromosome"/>
</dbReference>
<dbReference type="Pfam" id="PF01479">
    <property type="entry name" value="S4"/>
    <property type="match status" value="1"/>
</dbReference>
<dbReference type="EC" id="5.4.99.-" evidence="6"/>
<dbReference type="PROSITE" id="PS50889">
    <property type="entry name" value="S4"/>
    <property type="match status" value="1"/>
</dbReference>
<dbReference type="PANTHER" id="PTHR47683:SF3">
    <property type="entry name" value="RIBOSOMAL LARGE SUBUNIT PSEUDOURIDINE SYNTHASE B"/>
    <property type="match status" value="1"/>
</dbReference>
<evidence type="ECO:0000259" key="8">
    <source>
        <dbReference type="SMART" id="SM00363"/>
    </source>
</evidence>
<dbReference type="NCBIfam" id="TIGR00093">
    <property type="entry name" value="pseudouridine synthase"/>
    <property type="match status" value="1"/>
</dbReference>
<dbReference type="GO" id="GO:0016853">
    <property type="term" value="F:isomerase activity"/>
    <property type="evidence" value="ECO:0007669"/>
    <property type="project" value="UniProtKB-KW"/>
</dbReference>
<dbReference type="SUPFAM" id="SSF55174">
    <property type="entry name" value="Alpha-L RNA-binding motif"/>
    <property type="match status" value="1"/>
</dbReference>
<protein>
    <recommendedName>
        <fullName evidence="6">Pseudouridine synthase</fullName>
        <ecNumber evidence="6">5.4.99.-</ecNumber>
    </recommendedName>
</protein>
<evidence type="ECO:0000256" key="7">
    <source>
        <dbReference type="SAM" id="MobiDB-lite"/>
    </source>
</evidence>
<gene>
    <name evidence="9" type="ORF">RZS28_16065</name>
</gene>
<dbReference type="SUPFAM" id="SSF55120">
    <property type="entry name" value="Pseudouridine synthase"/>
    <property type="match status" value="1"/>
</dbReference>
<dbReference type="InterPro" id="IPR002942">
    <property type="entry name" value="S4_RNA-bd"/>
</dbReference>
<evidence type="ECO:0000256" key="5">
    <source>
        <dbReference type="PROSITE-ProRule" id="PRU00182"/>
    </source>
</evidence>
<accession>A0ABZ0HQ50</accession>
<keyword evidence="4 6" id="KW-0413">Isomerase</keyword>
<dbReference type="CDD" id="cd00165">
    <property type="entry name" value="S4"/>
    <property type="match status" value="1"/>
</dbReference>
<dbReference type="InterPro" id="IPR042092">
    <property type="entry name" value="PsdUridine_s_RsuA/RluB/E/F_cat"/>
</dbReference>
<dbReference type="InterPro" id="IPR000748">
    <property type="entry name" value="PsdUridine_synth_RsuA/RluB/E/F"/>
</dbReference>
<reference evidence="9 10" key="1">
    <citation type="submission" date="2023-10" db="EMBL/GenBank/DDBJ databases">
        <title>Novel methanotroph of the genus Methylocapsa from a subarctic wetland.</title>
        <authorList>
            <person name="Belova S.E."/>
            <person name="Oshkin I.Y."/>
            <person name="Miroshnikov K."/>
            <person name="Dedysh S.N."/>
        </authorList>
    </citation>
    <scope>NUCLEOTIDE SEQUENCE [LARGE SCALE GENOMIC DNA]</scope>
    <source>
        <strain evidence="9 10">RX1</strain>
    </source>
</reference>
<organism evidence="9 10">
    <name type="scientific">Methylocapsa polymorpha</name>
    <dbReference type="NCBI Taxonomy" id="3080828"/>
    <lineage>
        <taxon>Bacteria</taxon>
        <taxon>Pseudomonadati</taxon>
        <taxon>Pseudomonadota</taxon>
        <taxon>Alphaproteobacteria</taxon>
        <taxon>Hyphomicrobiales</taxon>
        <taxon>Beijerinckiaceae</taxon>
        <taxon>Methylocapsa</taxon>
    </lineage>
</organism>
<dbReference type="Gene3D" id="3.30.70.580">
    <property type="entry name" value="Pseudouridine synthase I, catalytic domain, N-terminal subdomain"/>
    <property type="match status" value="1"/>
</dbReference>
<dbReference type="Pfam" id="PF00849">
    <property type="entry name" value="PseudoU_synth_2"/>
    <property type="match status" value="1"/>
</dbReference>
<keyword evidence="10" id="KW-1185">Reference proteome</keyword>
<dbReference type="Gene3D" id="3.10.290.10">
    <property type="entry name" value="RNA-binding S4 domain"/>
    <property type="match status" value="1"/>
</dbReference>
<dbReference type="SMART" id="SM00363">
    <property type="entry name" value="S4"/>
    <property type="match status" value="1"/>
</dbReference>
<comment type="catalytic activity">
    <reaction evidence="1">
        <text>a uridine in RNA = a pseudouridine in RNA</text>
        <dbReference type="Rhea" id="RHEA:48348"/>
        <dbReference type="Rhea" id="RHEA-COMP:12068"/>
        <dbReference type="Rhea" id="RHEA-COMP:12069"/>
        <dbReference type="ChEBI" id="CHEBI:65314"/>
        <dbReference type="ChEBI" id="CHEBI:65315"/>
    </reaction>
</comment>
<proteinExistence type="inferred from homology"/>
<dbReference type="InterPro" id="IPR006145">
    <property type="entry name" value="PsdUridine_synth_RsuA/RluA"/>
</dbReference>
<evidence type="ECO:0000313" key="9">
    <source>
        <dbReference type="EMBL" id="WOJ89293.1"/>
    </source>
</evidence>
<name>A0ABZ0HQ50_9HYPH</name>
<feature type="region of interest" description="Disordered" evidence="7">
    <location>
        <begin position="265"/>
        <end position="310"/>
    </location>
</feature>
<dbReference type="InterPro" id="IPR050343">
    <property type="entry name" value="RsuA_PseudoU_synthase"/>
</dbReference>
<comment type="similarity">
    <text evidence="2 6">Belongs to the pseudouridine synthase RsuA family.</text>
</comment>
<evidence type="ECO:0000256" key="1">
    <source>
        <dbReference type="ARBA" id="ARBA00000073"/>
    </source>
</evidence>
<sequence length="310" mass="34473">MKRHDEKQEPFRALEAEAGGEDIGAQRIAKVMARAGLCSRRTAESWIAEGRVALNGALVTDPAVNVGDADKITVDDEPLARRVHTRLFLFHKPRGLVSTERDPEGRPTIFDYLREHWPDGPRVVSIGRLDINTEGLLLLTNDGGLARILELPSTGWVRRYRARAKGETDQSILDHLREGVTVDGVNYAGIEATLDREQGANNWLTLALREGKNREIKRVLEHLGLTVNRLIRLSFGPFQLGELAEGAVEEVRTRVLRDQLGPSLSKAAGVDFSSPPVERPETPERVESRRQERPRTGGPDRERGAARARA</sequence>
<feature type="compositionally biased region" description="Basic and acidic residues" evidence="7">
    <location>
        <begin position="278"/>
        <end position="310"/>
    </location>
</feature>
<dbReference type="InterPro" id="IPR018496">
    <property type="entry name" value="PsdUridine_synth_RsuA/RluB_CS"/>
</dbReference>
<evidence type="ECO:0000256" key="4">
    <source>
        <dbReference type="ARBA" id="ARBA00023235"/>
    </source>
</evidence>
<evidence type="ECO:0000256" key="2">
    <source>
        <dbReference type="ARBA" id="ARBA00008348"/>
    </source>
</evidence>
<dbReference type="Gene3D" id="3.30.70.1560">
    <property type="entry name" value="Alpha-L RNA-binding motif"/>
    <property type="match status" value="1"/>
</dbReference>
<dbReference type="InterPro" id="IPR020103">
    <property type="entry name" value="PsdUridine_synth_cat_dom_sf"/>
</dbReference>
<dbReference type="InterPro" id="IPR036986">
    <property type="entry name" value="S4_RNA-bd_sf"/>
</dbReference>
<dbReference type="InterPro" id="IPR020094">
    <property type="entry name" value="TruA/RsuA/RluB/E/F_N"/>
</dbReference>
<evidence type="ECO:0000256" key="3">
    <source>
        <dbReference type="ARBA" id="ARBA00022884"/>
    </source>
</evidence>
<evidence type="ECO:0000313" key="10">
    <source>
        <dbReference type="Proteomes" id="UP001626536"/>
    </source>
</evidence>
<keyword evidence="3 5" id="KW-0694">RNA-binding</keyword>
<dbReference type="EMBL" id="CP136862">
    <property type="protein sequence ID" value="WOJ89293.1"/>
    <property type="molecule type" value="Genomic_DNA"/>
</dbReference>
<dbReference type="PANTHER" id="PTHR47683">
    <property type="entry name" value="PSEUDOURIDINE SYNTHASE FAMILY PROTEIN-RELATED"/>
    <property type="match status" value="1"/>
</dbReference>
<dbReference type="PROSITE" id="PS01149">
    <property type="entry name" value="PSI_RSU"/>
    <property type="match status" value="1"/>
</dbReference>
<feature type="domain" description="RNA-binding S4" evidence="8">
    <location>
        <begin position="26"/>
        <end position="84"/>
    </location>
</feature>
<evidence type="ECO:0000256" key="6">
    <source>
        <dbReference type="RuleBase" id="RU003887"/>
    </source>
</evidence>
<dbReference type="RefSeq" id="WP_407338736.1">
    <property type="nucleotide sequence ID" value="NZ_CP136862.1"/>
</dbReference>